<proteinExistence type="predicted"/>
<gene>
    <name evidence="2" type="ORF">QE152_g33622</name>
</gene>
<reference evidence="2 3" key="1">
    <citation type="journal article" date="2024" name="BMC Genomics">
        <title>De novo assembly and annotation of Popillia japonica's genome with initial clues to its potential as an invasive pest.</title>
        <authorList>
            <person name="Cucini C."/>
            <person name="Boschi S."/>
            <person name="Funari R."/>
            <person name="Cardaioli E."/>
            <person name="Iannotti N."/>
            <person name="Marturano G."/>
            <person name="Paoli F."/>
            <person name="Bruttini M."/>
            <person name="Carapelli A."/>
            <person name="Frati F."/>
            <person name="Nardi F."/>
        </authorList>
    </citation>
    <scope>NUCLEOTIDE SEQUENCE [LARGE SCALE GENOMIC DNA]</scope>
    <source>
        <strain evidence="2">DMR45628</strain>
    </source>
</reference>
<sequence length="132" mass="15177">MANHLEAYILAIKTLTSVRLETPNNDHNTSKEVENASASPPTYLTPRRTRLKKNLNKCEKVKLKPLLQEAVYIKTTMQETAAAEFWKLTTSIKGRSLNKKRYNTNNVNFQTELSCNLQNIIRTALAFINYKF</sequence>
<feature type="region of interest" description="Disordered" evidence="1">
    <location>
        <begin position="22"/>
        <end position="41"/>
    </location>
</feature>
<keyword evidence="3" id="KW-1185">Reference proteome</keyword>
<comment type="caution">
    <text evidence="2">The sequence shown here is derived from an EMBL/GenBank/DDBJ whole genome shotgun (WGS) entry which is preliminary data.</text>
</comment>
<name>A0AAW1IWF1_POPJA</name>
<dbReference type="Proteomes" id="UP001458880">
    <property type="component" value="Unassembled WGS sequence"/>
</dbReference>
<evidence type="ECO:0000256" key="1">
    <source>
        <dbReference type="SAM" id="MobiDB-lite"/>
    </source>
</evidence>
<dbReference type="EMBL" id="JASPKY010000516">
    <property type="protein sequence ID" value="KAK9694316.1"/>
    <property type="molecule type" value="Genomic_DNA"/>
</dbReference>
<accession>A0AAW1IWF1</accession>
<protein>
    <submittedName>
        <fullName evidence="2">Uncharacterized protein</fullName>
    </submittedName>
</protein>
<evidence type="ECO:0000313" key="2">
    <source>
        <dbReference type="EMBL" id="KAK9694316.1"/>
    </source>
</evidence>
<evidence type="ECO:0000313" key="3">
    <source>
        <dbReference type="Proteomes" id="UP001458880"/>
    </source>
</evidence>
<organism evidence="2 3">
    <name type="scientific">Popillia japonica</name>
    <name type="common">Japanese beetle</name>
    <dbReference type="NCBI Taxonomy" id="7064"/>
    <lineage>
        <taxon>Eukaryota</taxon>
        <taxon>Metazoa</taxon>
        <taxon>Ecdysozoa</taxon>
        <taxon>Arthropoda</taxon>
        <taxon>Hexapoda</taxon>
        <taxon>Insecta</taxon>
        <taxon>Pterygota</taxon>
        <taxon>Neoptera</taxon>
        <taxon>Endopterygota</taxon>
        <taxon>Coleoptera</taxon>
        <taxon>Polyphaga</taxon>
        <taxon>Scarabaeiformia</taxon>
        <taxon>Scarabaeidae</taxon>
        <taxon>Rutelinae</taxon>
        <taxon>Popillia</taxon>
    </lineage>
</organism>
<dbReference type="AlphaFoldDB" id="A0AAW1IWF1"/>